<evidence type="ECO:0000256" key="5">
    <source>
        <dbReference type="ARBA" id="ARBA00022833"/>
    </source>
</evidence>
<dbReference type="EC" id="4.2.1.1" evidence="3 8"/>
<dbReference type="Gene3D" id="3.10.200.10">
    <property type="entry name" value="Alpha carbonic anhydrase"/>
    <property type="match status" value="2"/>
</dbReference>
<dbReference type="AlphaFoldDB" id="A0A4P6DFP0"/>
<reference evidence="10" key="1">
    <citation type="submission" date="2019-04" db="EMBL/GenBank/DDBJ databases">
        <title>Analysis of the testis transcriptome of the Chagas disease vector Rhodnius prolixus.</title>
        <authorList>
            <person name="Cesar J."/>
            <person name="Ribeiro J.M."/>
            <person name="Pereira M.H."/>
            <person name="Araujo R.N."/>
            <person name="Gontijo N.F."/>
            <person name="Pessoa G."/>
            <person name="Sant'Anna M.V."/>
            <person name="Sorgine M.H."/>
            <person name="Majerowicz D."/>
            <person name="Carvalho A.B."/>
            <person name="Braz G."/>
            <person name="Mesquita R."/>
            <person name="Lagerblad P.O."/>
            <person name="Koerich L.B."/>
        </authorList>
    </citation>
    <scope>NUCLEOTIDE SEQUENCE</scope>
</reference>
<evidence type="ECO:0000256" key="7">
    <source>
        <dbReference type="ARBA" id="ARBA00048348"/>
    </source>
</evidence>
<accession>A0A4P6DFP0</accession>
<dbReference type="PROSITE" id="PS51144">
    <property type="entry name" value="ALPHA_CA_2"/>
    <property type="match status" value="1"/>
</dbReference>
<evidence type="ECO:0000313" key="10">
    <source>
        <dbReference type="EMBL" id="MOY45511.1"/>
    </source>
</evidence>
<feature type="domain" description="Alpha-carbonic anhydrase" evidence="9">
    <location>
        <begin position="1"/>
        <end position="342"/>
    </location>
</feature>
<dbReference type="Pfam" id="PF00194">
    <property type="entry name" value="Carb_anhydrase"/>
    <property type="match status" value="2"/>
</dbReference>
<dbReference type="PANTHER" id="PTHR18952">
    <property type="entry name" value="CARBONIC ANHYDRASE"/>
    <property type="match status" value="1"/>
</dbReference>
<protein>
    <recommendedName>
        <fullName evidence="3 8">Carbonic anhydrase</fullName>
        <ecNumber evidence="3 8">4.2.1.1</ecNumber>
    </recommendedName>
</protein>
<keyword evidence="6 8" id="KW-0456">Lyase</keyword>
<dbReference type="CDD" id="cd00326">
    <property type="entry name" value="alpha_CA"/>
    <property type="match status" value="1"/>
</dbReference>
<keyword evidence="5 8" id="KW-0862">Zinc</keyword>
<comment type="function">
    <text evidence="1 8">Reversible hydration of carbon dioxide.</text>
</comment>
<dbReference type="GO" id="GO:0008270">
    <property type="term" value="F:zinc ion binding"/>
    <property type="evidence" value="ECO:0007669"/>
    <property type="project" value="UniProtKB-UniRule"/>
</dbReference>
<comment type="cofactor">
    <cofactor evidence="8">
        <name>Zn(2+)</name>
        <dbReference type="ChEBI" id="CHEBI:29105"/>
    </cofactor>
</comment>
<proteinExistence type="inferred from homology"/>
<evidence type="ECO:0000256" key="6">
    <source>
        <dbReference type="ARBA" id="ARBA00023239"/>
    </source>
</evidence>
<sequence>MNWPSFAVDNWPNNKMFQSPINICLCKTKKADFPPLLLENFDFSADLKVTNNGRTLQVKTKQASLPSITGGPLRNKYYLENFHFHWGRACEGSEHLIDGKRFSMEGHFVFTREYKLNISLTKLEKIRQTYYYKKCLENCPYCRTHAINVNDSIEECINEIKLTHTGDFEAEVKIRTEQNVFKEAEKHLITWLEEEDPDENPCDKIETTDKFWVEAVKFSNPSVKLATVVALFFLVTKDAKPYALLEKTEDVIPLYSAIEENGELLAPFVSSMNLEDYFTYSGSSTSHPYPTNVVWIVLRDPLYVSRHQMELLRKMRSAKGGYLTENFRSVQELGGREVYYINKET</sequence>
<dbReference type="SMART" id="SM01057">
    <property type="entry name" value="Carb_anhydrase"/>
    <property type="match status" value="1"/>
</dbReference>
<evidence type="ECO:0000256" key="4">
    <source>
        <dbReference type="ARBA" id="ARBA00022723"/>
    </source>
</evidence>
<evidence type="ECO:0000256" key="8">
    <source>
        <dbReference type="RuleBase" id="RU367011"/>
    </source>
</evidence>
<evidence type="ECO:0000256" key="1">
    <source>
        <dbReference type="ARBA" id="ARBA00002904"/>
    </source>
</evidence>
<dbReference type="InterPro" id="IPR001148">
    <property type="entry name" value="CA_dom"/>
</dbReference>
<dbReference type="EMBL" id="GHKJ01000481">
    <property type="protein sequence ID" value="MOY45511.1"/>
    <property type="molecule type" value="Transcribed_RNA"/>
</dbReference>
<keyword evidence="4 8" id="KW-0479">Metal-binding</keyword>
<name>A0A4P6DFP0_RHOPR</name>
<dbReference type="VEuPathDB" id="VectorBase:RPRC012455"/>
<comment type="catalytic activity">
    <reaction evidence="7 8">
        <text>hydrogencarbonate + H(+) = CO2 + H2O</text>
        <dbReference type="Rhea" id="RHEA:10748"/>
        <dbReference type="ChEBI" id="CHEBI:15377"/>
        <dbReference type="ChEBI" id="CHEBI:15378"/>
        <dbReference type="ChEBI" id="CHEBI:16526"/>
        <dbReference type="ChEBI" id="CHEBI:17544"/>
        <dbReference type="EC" id="4.2.1.1"/>
    </reaction>
</comment>
<evidence type="ECO:0000256" key="3">
    <source>
        <dbReference type="ARBA" id="ARBA00012925"/>
    </source>
</evidence>
<dbReference type="InterPro" id="IPR036398">
    <property type="entry name" value="CA_dom_sf"/>
</dbReference>
<dbReference type="InterPro" id="IPR018338">
    <property type="entry name" value="Carbonic_anhydrase_a-class_CS"/>
</dbReference>
<dbReference type="GO" id="GO:0004089">
    <property type="term" value="F:carbonate dehydratase activity"/>
    <property type="evidence" value="ECO:0007669"/>
    <property type="project" value="UniProtKB-UniRule"/>
</dbReference>
<dbReference type="VEuPathDB" id="VectorBase:RPRC010531"/>
<evidence type="ECO:0000259" key="9">
    <source>
        <dbReference type="PROSITE" id="PS51144"/>
    </source>
</evidence>
<dbReference type="PROSITE" id="PS00162">
    <property type="entry name" value="ALPHA_CA_1"/>
    <property type="match status" value="1"/>
</dbReference>
<comment type="similarity">
    <text evidence="2 8">Belongs to the alpha-carbonic anhydrase family.</text>
</comment>
<organism evidence="10">
    <name type="scientific">Rhodnius prolixus</name>
    <name type="common">Triatomid bug</name>
    <dbReference type="NCBI Taxonomy" id="13249"/>
    <lineage>
        <taxon>Eukaryota</taxon>
        <taxon>Metazoa</taxon>
        <taxon>Ecdysozoa</taxon>
        <taxon>Arthropoda</taxon>
        <taxon>Hexapoda</taxon>
        <taxon>Insecta</taxon>
        <taxon>Pterygota</taxon>
        <taxon>Neoptera</taxon>
        <taxon>Paraneoptera</taxon>
        <taxon>Hemiptera</taxon>
        <taxon>Heteroptera</taxon>
        <taxon>Panheteroptera</taxon>
        <taxon>Cimicomorpha</taxon>
        <taxon>Reduviidae</taxon>
        <taxon>Triatominae</taxon>
        <taxon>Rhodnius</taxon>
    </lineage>
</organism>
<evidence type="ECO:0000256" key="2">
    <source>
        <dbReference type="ARBA" id="ARBA00010718"/>
    </source>
</evidence>
<dbReference type="PANTHER" id="PTHR18952:SF265">
    <property type="entry name" value="CARBONIC ANHYDRASE"/>
    <property type="match status" value="1"/>
</dbReference>
<dbReference type="InterPro" id="IPR023561">
    <property type="entry name" value="Carbonic_anhydrase_a-class"/>
</dbReference>
<dbReference type="SUPFAM" id="SSF51069">
    <property type="entry name" value="Carbonic anhydrase"/>
    <property type="match status" value="2"/>
</dbReference>